<feature type="compositionally biased region" description="Basic and acidic residues" evidence="1">
    <location>
        <begin position="53"/>
        <end position="62"/>
    </location>
</feature>
<proteinExistence type="predicted"/>
<name>A0A5B7G3T9_PORTR</name>
<accession>A0A5B7G3T9</accession>
<dbReference type="Proteomes" id="UP000324222">
    <property type="component" value="Unassembled WGS sequence"/>
</dbReference>
<feature type="region of interest" description="Disordered" evidence="1">
    <location>
        <begin position="1"/>
        <end position="62"/>
    </location>
</feature>
<evidence type="ECO:0000256" key="1">
    <source>
        <dbReference type="SAM" id="MobiDB-lite"/>
    </source>
</evidence>
<sequence>MLTRTQHPRSLPLPAWPGEHESGRGAPVLKEERRCFKSVSPCPAPSESSCRTKAVDTRQRDT</sequence>
<keyword evidence="3" id="KW-1185">Reference proteome</keyword>
<dbReference type="EMBL" id="VSRR010009978">
    <property type="protein sequence ID" value="MPC51144.1"/>
    <property type="molecule type" value="Genomic_DNA"/>
</dbReference>
<evidence type="ECO:0000313" key="3">
    <source>
        <dbReference type="Proteomes" id="UP000324222"/>
    </source>
</evidence>
<reference evidence="2 3" key="1">
    <citation type="submission" date="2019-05" db="EMBL/GenBank/DDBJ databases">
        <title>Another draft genome of Portunus trituberculatus and its Hox gene families provides insights of decapod evolution.</title>
        <authorList>
            <person name="Jeong J.-H."/>
            <person name="Song I."/>
            <person name="Kim S."/>
            <person name="Choi T."/>
            <person name="Kim D."/>
            <person name="Ryu S."/>
            <person name="Kim W."/>
        </authorList>
    </citation>
    <scope>NUCLEOTIDE SEQUENCE [LARGE SCALE GENOMIC DNA]</scope>
    <source>
        <tissue evidence="2">Muscle</tissue>
    </source>
</reference>
<gene>
    <name evidence="2" type="ORF">E2C01_044983</name>
</gene>
<protein>
    <submittedName>
        <fullName evidence="2">Uncharacterized protein</fullName>
    </submittedName>
</protein>
<evidence type="ECO:0000313" key="2">
    <source>
        <dbReference type="EMBL" id="MPC51144.1"/>
    </source>
</evidence>
<organism evidence="2 3">
    <name type="scientific">Portunus trituberculatus</name>
    <name type="common">Swimming crab</name>
    <name type="synonym">Neptunus trituberculatus</name>
    <dbReference type="NCBI Taxonomy" id="210409"/>
    <lineage>
        <taxon>Eukaryota</taxon>
        <taxon>Metazoa</taxon>
        <taxon>Ecdysozoa</taxon>
        <taxon>Arthropoda</taxon>
        <taxon>Crustacea</taxon>
        <taxon>Multicrustacea</taxon>
        <taxon>Malacostraca</taxon>
        <taxon>Eumalacostraca</taxon>
        <taxon>Eucarida</taxon>
        <taxon>Decapoda</taxon>
        <taxon>Pleocyemata</taxon>
        <taxon>Brachyura</taxon>
        <taxon>Eubrachyura</taxon>
        <taxon>Portunoidea</taxon>
        <taxon>Portunidae</taxon>
        <taxon>Portuninae</taxon>
        <taxon>Portunus</taxon>
    </lineage>
</organism>
<feature type="compositionally biased region" description="Basic and acidic residues" evidence="1">
    <location>
        <begin position="18"/>
        <end position="35"/>
    </location>
</feature>
<comment type="caution">
    <text evidence="2">The sequence shown here is derived from an EMBL/GenBank/DDBJ whole genome shotgun (WGS) entry which is preliminary data.</text>
</comment>
<dbReference type="AlphaFoldDB" id="A0A5B7G3T9"/>